<dbReference type="KEGG" id="tvd:SG34_021560"/>
<feature type="transmembrane region" description="Helical" evidence="1">
    <location>
        <begin position="12"/>
        <end position="44"/>
    </location>
</feature>
<keyword evidence="1" id="KW-1133">Transmembrane helix</keyword>
<name>A0AAE9YZT2_9GAMM</name>
<feature type="transmembrane region" description="Helical" evidence="1">
    <location>
        <begin position="124"/>
        <end position="143"/>
    </location>
</feature>
<feature type="transmembrane region" description="Helical" evidence="1">
    <location>
        <begin position="345"/>
        <end position="362"/>
    </location>
</feature>
<organism evidence="2 3">
    <name type="scientific">Thalassomonas viridans</name>
    <dbReference type="NCBI Taxonomy" id="137584"/>
    <lineage>
        <taxon>Bacteria</taxon>
        <taxon>Pseudomonadati</taxon>
        <taxon>Pseudomonadota</taxon>
        <taxon>Gammaproteobacteria</taxon>
        <taxon>Alteromonadales</taxon>
        <taxon>Colwelliaceae</taxon>
        <taxon>Thalassomonas</taxon>
    </lineage>
</organism>
<feature type="transmembrane region" description="Helical" evidence="1">
    <location>
        <begin position="368"/>
        <end position="384"/>
    </location>
</feature>
<feature type="transmembrane region" description="Helical" evidence="1">
    <location>
        <begin position="149"/>
        <end position="172"/>
    </location>
</feature>
<accession>A0AAE9YZT2</accession>
<feature type="transmembrane region" description="Helical" evidence="1">
    <location>
        <begin position="202"/>
        <end position="225"/>
    </location>
</feature>
<keyword evidence="1" id="KW-0472">Membrane</keyword>
<evidence type="ECO:0000313" key="3">
    <source>
        <dbReference type="Proteomes" id="UP000032352"/>
    </source>
</evidence>
<gene>
    <name evidence="2" type="ORF">SG34_021560</name>
</gene>
<reference evidence="2 3" key="1">
    <citation type="journal article" date="2015" name="Genome Announc.">
        <title>Draft Genome Sequences of Marine Isolates of Thalassomonas viridans and Thalassomonas actiniarum.</title>
        <authorList>
            <person name="Olonade I."/>
            <person name="van Zyl L.J."/>
            <person name="Trindade M."/>
        </authorList>
    </citation>
    <scope>NUCLEOTIDE SEQUENCE [LARGE SCALE GENOMIC DNA]</scope>
    <source>
        <strain evidence="2 3">XOM25</strain>
    </source>
</reference>
<protein>
    <submittedName>
        <fullName evidence="2">Uncharacterized protein</fullName>
    </submittedName>
</protein>
<feature type="transmembrane region" description="Helical" evidence="1">
    <location>
        <begin position="231"/>
        <end position="256"/>
    </location>
</feature>
<evidence type="ECO:0000313" key="2">
    <source>
        <dbReference type="EMBL" id="WDE03933.1"/>
    </source>
</evidence>
<feature type="transmembrane region" description="Helical" evidence="1">
    <location>
        <begin position="308"/>
        <end position="325"/>
    </location>
</feature>
<feature type="transmembrane region" description="Helical" evidence="1">
    <location>
        <begin position="396"/>
        <end position="414"/>
    </location>
</feature>
<dbReference type="Proteomes" id="UP000032352">
    <property type="component" value="Chromosome"/>
</dbReference>
<keyword evidence="3" id="KW-1185">Reference proteome</keyword>
<proteinExistence type="predicted"/>
<dbReference type="EMBL" id="CP059733">
    <property type="protein sequence ID" value="WDE03933.1"/>
    <property type="molecule type" value="Genomic_DNA"/>
</dbReference>
<feature type="transmembrane region" description="Helical" evidence="1">
    <location>
        <begin position="277"/>
        <end position="296"/>
    </location>
</feature>
<feature type="transmembrane region" description="Helical" evidence="1">
    <location>
        <begin position="420"/>
        <end position="435"/>
    </location>
</feature>
<sequence>MLSAIARAFEKVNVFLLSLVIATLWGTHSFAAFAVAMSYALIIFSVVEVGGQQLYTYFNREVGELTPKSLNGVKCILFVLQLPLVFLGEAWLLTGLLALAYFIESLSNSFRYQLFQEHHHKKEALFYLSERLIWFFAISMLYAADYFSLAFTLSLTELFIFLCTLKLVYFILYGRLSKSMPVNHSFSCNRKLYQDLLKHGKYFIVSAFVASLFMQVDILVFDWLGASEQEIAIISAFVRLVTATFFISTVLQQFVLPKFDQLQRDAGLFSRYEVYTGRFAFFLTVSLMALSDIYLLAFFGGRMEADGFPFYGCALILLLVFSRFCRDPVSFYLGQNNKNKTKVKILVALLPLKALAVCLSYQVFGVVAGIISIVVFDALVYWLFRYYTAFNNWDKNYLAGVFLLFCFSFVVVYLPLFSRIAIAAIGVTLAYLYFSKMTKPGVLFK</sequence>
<dbReference type="RefSeq" id="WP_044836579.1">
    <property type="nucleotide sequence ID" value="NZ_CP059733.1"/>
</dbReference>
<feature type="transmembrane region" description="Helical" evidence="1">
    <location>
        <begin position="76"/>
        <end position="103"/>
    </location>
</feature>
<reference evidence="2 3" key="2">
    <citation type="journal article" date="2022" name="Mar. Drugs">
        <title>Bioassay-Guided Fractionation Leads to the Detection of Cholic Acid Generated by the Rare Thalassomonas sp.</title>
        <authorList>
            <person name="Pheiffer F."/>
            <person name="Schneider Y.K."/>
            <person name="Hansen E.H."/>
            <person name="Andersen J.H."/>
            <person name="Isaksson J."/>
            <person name="Busche T."/>
            <person name="R C."/>
            <person name="Kalinowski J."/>
            <person name="Zyl L.V."/>
            <person name="Trindade M."/>
        </authorList>
    </citation>
    <scope>NUCLEOTIDE SEQUENCE [LARGE SCALE GENOMIC DNA]</scope>
    <source>
        <strain evidence="2 3">XOM25</strain>
    </source>
</reference>
<evidence type="ECO:0000256" key="1">
    <source>
        <dbReference type="SAM" id="Phobius"/>
    </source>
</evidence>
<dbReference type="AlphaFoldDB" id="A0AAE9YZT2"/>
<keyword evidence="1" id="KW-0812">Transmembrane</keyword>